<protein>
    <recommendedName>
        <fullName evidence="7">Anti-sigma-E factor RseA</fullName>
    </recommendedName>
    <alternativeName>
        <fullName evidence="7">Regulator of SigE</fullName>
    </alternativeName>
    <alternativeName>
        <fullName evidence="7">Sigma-E anti-sigma factor RseA</fullName>
    </alternativeName>
    <alternativeName>
        <fullName evidence="7">Sigma-E factor negative regulatory protein</fullName>
    </alternativeName>
</protein>
<feature type="region of interest" description="Disordered" evidence="8">
    <location>
        <begin position="191"/>
        <end position="214"/>
    </location>
</feature>
<keyword evidence="7" id="KW-0997">Cell inner membrane</keyword>
<evidence type="ECO:0000256" key="1">
    <source>
        <dbReference type="ARBA" id="ARBA00004162"/>
    </source>
</evidence>
<dbReference type="InterPro" id="IPR052383">
    <property type="entry name" value="Anti-sigma-E_RseA-like"/>
</dbReference>
<evidence type="ECO:0000313" key="12">
    <source>
        <dbReference type="Proteomes" id="UP000288789"/>
    </source>
</evidence>
<evidence type="ECO:0000256" key="2">
    <source>
        <dbReference type="ARBA" id="ARBA00005837"/>
    </source>
</evidence>
<name>A0A443Z673_9GAMM</name>
<comment type="similarity">
    <text evidence="2 7">Belongs to the RseA family.</text>
</comment>
<dbReference type="PIRSF" id="PIRSF016938">
    <property type="entry name" value="RseA"/>
    <property type="match status" value="1"/>
</dbReference>
<comment type="subcellular location">
    <subcellularLocation>
        <location evidence="7">Cell inner membrane</location>
    </subcellularLocation>
    <subcellularLocation>
        <location evidence="1">Cell membrane</location>
        <topology evidence="1">Single-pass membrane protein</topology>
    </subcellularLocation>
</comment>
<dbReference type="GO" id="GO:0016989">
    <property type="term" value="F:sigma factor antagonist activity"/>
    <property type="evidence" value="ECO:0007669"/>
    <property type="project" value="InterPro"/>
</dbReference>
<evidence type="ECO:0000256" key="3">
    <source>
        <dbReference type="ARBA" id="ARBA00022475"/>
    </source>
</evidence>
<dbReference type="EMBL" id="RSFE01000002">
    <property type="protein sequence ID" value="RWU12279.1"/>
    <property type="molecule type" value="Genomic_DNA"/>
</dbReference>
<comment type="caution">
    <text evidence="11">The sequence shown here is derived from an EMBL/GenBank/DDBJ whole genome shotgun (WGS) entry which is preliminary data.</text>
</comment>
<dbReference type="InterPro" id="IPR026279">
    <property type="entry name" value="RseA"/>
</dbReference>
<dbReference type="PANTHER" id="PTHR38104">
    <property type="match status" value="1"/>
</dbReference>
<keyword evidence="3 7" id="KW-1003">Cell membrane</keyword>
<comment type="function">
    <text evidence="7">An anti-sigma factor for extracytoplasmic function (ECF) sigma factor sigma-E (RpoE). ECF sigma factors are held in an inactive form by an anti-sigma factor until released by regulated intramembrane proteolysis (RIP). RIP occurs when an extracytoplasmic signal triggers a concerted proteolytic cascade to transmit information and elicit cellular responses. The membrane-spanning regulatory substrate protein is first cut periplasmically (site-1 protease, S1P, DegS), then within the membrane itself (site-2 protease, S2P, RseP), while cytoplasmic proteases finish degrading the anti-sigma factor, liberating sigma-E.</text>
</comment>
<dbReference type="InterPro" id="IPR005572">
    <property type="entry name" value="Anti-sigma_E_RseA_N"/>
</dbReference>
<dbReference type="RefSeq" id="WP_128351645.1">
    <property type="nucleotide sequence ID" value="NZ_CAXBCQ010000017.1"/>
</dbReference>
<proteinExistence type="inferred from homology"/>
<evidence type="ECO:0000313" key="11">
    <source>
        <dbReference type="EMBL" id="RWU12279.1"/>
    </source>
</evidence>
<organism evidence="11 12">
    <name type="scientific">Pseudidiomarina gelatinasegens</name>
    <dbReference type="NCBI Taxonomy" id="2487740"/>
    <lineage>
        <taxon>Bacteria</taxon>
        <taxon>Pseudomonadati</taxon>
        <taxon>Pseudomonadota</taxon>
        <taxon>Gammaproteobacteria</taxon>
        <taxon>Alteromonadales</taxon>
        <taxon>Idiomarinaceae</taxon>
        <taxon>Pseudidiomarina</taxon>
    </lineage>
</organism>
<feature type="domain" description="Anti sigma-E protein RseA N-terminal" evidence="9">
    <location>
        <begin position="9"/>
        <end position="85"/>
    </location>
</feature>
<evidence type="ECO:0000259" key="9">
    <source>
        <dbReference type="Pfam" id="PF03872"/>
    </source>
</evidence>
<keyword evidence="6 7" id="KW-0472">Membrane</keyword>
<dbReference type="InterPro" id="IPR005573">
    <property type="entry name" value="Anti-sigma_E_RseA_C"/>
</dbReference>
<dbReference type="Proteomes" id="UP000288789">
    <property type="component" value="Unassembled WGS sequence"/>
</dbReference>
<dbReference type="SUPFAM" id="SSF89069">
    <property type="entry name" value="N-terminal, cytoplasmic domain of anti-sigmaE factor RseA"/>
    <property type="match status" value="1"/>
</dbReference>
<accession>A0A443Z673</accession>
<keyword evidence="5" id="KW-1133">Transmembrane helix</keyword>
<dbReference type="AlphaFoldDB" id="A0A443Z673"/>
<keyword evidence="4" id="KW-0812">Transmembrane</keyword>
<dbReference type="PANTHER" id="PTHR38104:SF1">
    <property type="entry name" value="ANTI-SIGMA-E FACTOR RSEA"/>
    <property type="match status" value="1"/>
</dbReference>
<keyword evidence="12" id="KW-1185">Reference proteome</keyword>
<dbReference type="Gene3D" id="1.10.10.880">
    <property type="entry name" value="Anti sigma-E protein RseA, N-terminal domain"/>
    <property type="match status" value="1"/>
</dbReference>
<reference evidence="11 12" key="1">
    <citation type="submission" date="2018-12" db="EMBL/GenBank/DDBJ databases">
        <authorList>
            <person name="Li A."/>
            <person name="Zhang M."/>
            <person name="Zhu H."/>
        </authorList>
    </citation>
    <scope>NUCLEOTIDE SEQUENCE [LARGE SCALE GENOMIC DNA]</scope>
    <source>
        <strain evidence="11 12">R04H25</strain>
    </source>
</reference>
<evidence type="ECO:0000256" key="5">
    <source>
        <dbReference type="ARBA" id="ARBA00022989"/>
    </source>
</evidence>
<sequence length="214" mass="23245">MSDRCKQHASALLDNHFGDSGADSERPFDADLSALLDDQHAQAAWQRYALVGHIMRGDAQANQQIDISAQVAAQIAQEQNVVVQPSLSGGGAMSRAASRWLKPAGSIAIAASVALVAVVSVQQPVVVDEQQTTQSVTSPALITNPFGGRNPVSYNTVIEQQQAPSEAEVAQQRQLLYSYMLDHQRQLQLSLQEDKEEQQQIESSTVEKLPEQND</sequence>
<evidence type="ECO:0000256" key="4">
    <source>
        <dbReference type="ARBA" id="ARBA00022692"/>
    </source>
</evidence>
<dbReference type="Pfam" id="PF03873">
    <property type="entry name" value="RseA_C"/>
    <property type="match status" value="1"/>
</dbReference>
<evidence type="ECO:0000256" key="8">
    <source>
        <dbReference type="SAM" id="MobiDB-lite"/>
    </source>
</evidence>
<dbReference type="InterPro" id="IPR036147">
    <property type="entry name" value="Anti-sigma_E_RseA_N_sf"/>
</dbReference>
<dbReference type="Pfam" id="PF03872">
    <property type="entry name" value="RseA_N"/>
    <property type="match status" value="1"/>
</dbReference>
<dbReference type="CDD" id="cd16328">
    <property type="entry name" value="RseA_N"/>
    <property type="match status" value="1"/>
</dbReference>
<comment type="subunit">
    <text evidence="7">Interacts 1:1 with ECF RNA polymerase sigma-E (RpoE); this inhibits the interaction of sigma-E with the RNA polymerase catalytic core and leads to a decreased expression of sigma-E-regulated genes. Interacts with RseB.</text>
</comment>
<dbReference type="GO" id="GO:0005886">
    <property type="term" value="C:plasma membrane"/>
    <property type="evidence" value="ECO:0007669"/>
    <property type="project" value="UniProtKB-SubCell"/>
</dbReference>
<feature type="domain" description="Anti sigma-E protein RseA C-terminal" evidence="10">
    <location>
        <begin position="138"/>
        <end position="188"/>
    </location>
</feature>
<evidence type="ECO:0000256" key="7">
    <source>
        <dbReference type="PIRNR" id="PIRNR016938"/>
    </source>
</evidence>
<gene>
    <name evidence="11" type="ORF">EGC76_03570</name>
</gene>
<evidence type="ECO:0000259" key="10">
    <source>
        <dbReference type="Pfam" id="PF03873"/>
    </source>
</evidence>
<evidence type="ECO:0000256" key="6">
    <source>
        <dbReference type="ARBA" id="ARBA00023136"/>
    </source>
</evidence>
<dbReference type="OrthoDB" id="5298512at2"/>